<dbReference type="WBParaSite" id="SPAL_0001521500.1">
    <property type="protein sequence ID" value="SPAL_0001521500.1"/>
    <property type="gene ID" value="SPAL_0001521500"/>
</dbReference>
<dbReference type="STRING" id="174720.A0A0N5CBF0"/>
<sequence length="155" mass="17629">MILDMGITIIALKSKHSIDILVKREKVDNEDTGDCVGSDEDNERKEEGFVLIGKESTCNRCKRVITVLCLIPCCPCFENAQSDCIKYFNGTHEAPKISILHQLSGRSQLMAMRLLKHQIQSTQQSILMEKGILTWSSCSFCWSWFLTMGRKDKTH</sequence>
<accession>A0A0N5CBF0</accession>
<dbReference type="AlphaFoldDB" id="A0A0N5CBF0"/>
<evidence type="ECO:0000313" key="2">
    <source>
        <dbReference type="WBParaSite" id="SPAL_0001521500.1"/>
    </source>
</evidence>
<protein>
    <submittedName>
        <fullName evidence="2">Phorbol-ester/DAG-type domain-containing protein</fullName>
    </submittedName>
</protein>
<keyword evidence="1" id="KW-1185">Reference proteome</keyword>
<name>A0A0N5CBF0_STREA</name>
<organism evidence="1 2">
    <name type="scientific">Strongyloides papillosus</name>
    <name type="common">Intestinal threadworm</name>
    <dbReference type="NCBI Taxonomy" id="174720"/>
    <lineage>
        <taxon>Eukaryota</taxon>
        <taxon>Metazoa</taxon>
        <taxon>Ecdysozoa</taxon>
        <taxon>Nematoda</taxon>
        <taxon>Chromadorea</taxon>
        <taxon>Rhabditida</taxon>
        <taxon>Tylenchina</taxon>
        <taxon>Panagrolaimomorpha</taxon>
        <taxon>Strongyloidoidea</taxon>
        <taxon>Strongyloididae</taxon>
        <taxon>Strongyloides</taxon>
    </lineage>
</organism>
<dbReference type="Proteomes" id="UP000046392">
    <property type="component" value="Unplaced"/>
</dbReference>
<reference evidence="2" key="1">
    <citation type="submission" date="2017-02" db="UniProtKB">
        <authorList>
            <consortium name="WormBaseParasite"/>
        </authorList>
    </citation>
    <scope>IDENTIFICATION</scope>
</reference>
<proteinExistence type="predicted"/>
<evidence type="ECO:0000313" key="1">
    <source>
        <dbReference type="Proteomes" id="UP000046392"/>
    </source>
</evidence>